<proteinExistence type="predicted"/>
<accession>A0ABR6XQB7</accession>
<dbReference type="SMART" id="SM00448">
    <property type="entry name" value="REC"/>
    <property type="match status" value="1"/>
</dbReference>
<dbReference type="Gene3D" id="3.40.50.2300">
    <property type="match status" value="1"/>
</dbReference>
<dbReference type="CDD" id="cd00383">
    <property type="entry name" value="trans_reg_C"/>
    <property type="match status" value="1"/>
</dbReference>
<protein>
    <submittedName>
        <fullName evidence="10">Response regulator transcription factor</fullName>
    </submittedName>
</protein>
<dbReference type="PROSITE" id="PS51755">
    <property type="entry name" value="OMPR_PHOB"/>
    <property type="match status" value="1"/>
</dbReference>
<dbReference type="CDD" id="cd17574">
    <property type="entry name" value="REC_OmpR"/>
    <property type="match status" value="1"/>
</dbReference>
<dbReference type="PROSITE" id="PS50110">
    <property type="entry name" value="RESPONSE_REGULATORY"/>
    <property type="match status" value="1"/>
</dbReference>
<dbReference type="InterPro" id="IPR036388">
    <property type="entry name" value="WH-like_DNA-bd_sf"/>
</dbReference>
<reference evidence="10 11" key="1">
    <citation type="submission" date="2020-08" db="EMBL/GenBank/DDBJ databases">
        <title>Novel species isolated from subtropical streams in China.</title>
        <authorList>
            <person name="Lu H."/>
        </authorList>
    </citation>
    <scope>NUCLEOTIDE SEQUENCE [LARGE SCALE GENOMIC DNA]</scope>
    <source>
        <strain evidence="10 11">KCTC 52442</strain>
    </source>
</reference>
<evidence type="ECO:0000313" key="11">
    <source>
        <dbReference type="Proteomes" id="UP000643610"/>
    </source>
</evidence>
<dbReference type="SUPFAM" id="SSF52172">
    <property type="entry name" value="CheY-like"/>
    <property type="match status" value="1"/>
</dbReference>
<evidence type="ECO:0000256" key="4">
    <source>
        <dbReference type="ARBA" id="ARBA00023125"/>
    </source>
</evidence>
<keyword evidence="2" id="KW-0902">Two-component regulatory system</keyword>
<evidence type="ECO:0000256" key="6">
    <source>
        <dbReference type="PROSITE-ProRule" id="PRU00169"/>
    </source>
</evidence>
<sequence>MKPLKLLIVEDNPHIAKQLGDFLSGLRWQVDFASEGKHAVQLASAEHFDVVLLDLNLPDIDGFQVCQQIKAQAPSNVPILMLTARDAFEDKAQGFATGADDYLTKPFDFREVALRCEALSRRQQLHVKQEIQIGALRLFVREMRADYADQSIPLTQVGFKILLLLAQKYPDAVSRSQILHDIWGDAPPQSDALKSHIYSLRKQLESVAGYDLVHTVHNLGYQLVMHDDVRPI</sequence>
<dbReference type="EMBL" id="JACOFU010000003">
    <property type="protein sequence ID" value="MBC3831690.1"/>
    <property type="molecule type" value="Genomic_DNA"/>
</dbReference>
<dbReference type="PANTHER" id="PTHR48111">
    <property type="entry name" value="REGULATOR OF RPOS"/>
    <property type="match status" value="1"/>
</dbReference>
<evidence type="ECO:0000256" key="5">
    <source>
        <dbReference type="ARBA" id="ARBA00023163"/>
    </source>
</evidence>
<dbReference type="SMART" id="SM00862">
    <property type="entry name" value="Trans_reg_C"/>
    <property type="match status" value="1"/>
</dbReference>
<keyword evidence="3" id="KW-0805">Transcription regulation</keyword>
<comment type="caution">
    <text evidence="10">The sequence shown here is derived from an EMBL/GenBank/DDBJ whole genome shotgun (WGS) entry which is preliminary data.</text>
</comment>
<feature type="DNA-binding region" description="OmpR/PhoB-type" evidence="7">
    <location>
        <begin position="128"/>
        <end position="225"/>
    </location>
</feature>
<evidence type="ECO:0000256" key="2">
    <source>
        <dbReference type="ARBA" id="ARBA00023012"/>
    </source>
</evidence>
<keyword evidence="1 6" id="KW-0597">Phosphoprotein</keyword>
<gene>
    <name evidence="10" type="ORF">H8K33_09235</name>
</gene>
<evidence type="ECO:0000256" key="7">
    <source>
        <dbReference type="PROSITE-ProRule" id="PRU01091"/>
    </source>
</evidence>
<dbReference type="Pfam" id="PF00486">
    <property type="entry name" value="Trans_reg_C"/>
    <property type="match status" value="1"/>
</dbReference>
<evidence type="ECO:0000256" key="3">
    <source>
        <dbReference type="ARBA" id="ARBA00023015"/>
    </source>
</evidence>
<dbReference type="PANTHER" id="PTHR48111:SF22">
    <property type="entry name" value="REGULATOR OF RPOS"/>
    <property type="match status" value="1"/>
</dbReference>
<feature type="domain" description="OmpR/PhoB-type" evidence="9">
    <location>
        <begin position="128"/>
        <end position="225"/>
    </location>
</feature>
<feature type="modified residue" description="4-aspartylphosphate" evidence="6">
    <location>
        <position position="54"/>
    </location>
</feature>
<keyword evidence="11" id="KW-1185">Reference proteome</keyword>
<dbReference type="InterPro" id="IPR001867">
    <property type="entry name" value="OmpR/PhoB-type_DNA-bd"/>
</dbReference>
<dbReference type="Gene3D" id="6.10.250.690">
    <property type="match status" value="1"/>
</dbReference>
<dbReference type="Gene3D" id="1.10.10.10">
    <property type="entry name" value="Winged helix-like DNA-binding domain superfamily/Winged helix DNA-binding domain"/>
    <property type="match status" value="1"/>
</dbReference>
<dbReference type="Pfam" id="PF00072">
    <property type="entry name" value="Response_reg"/>
    <property type="match status" value="1"/>
</dbReference>
<keyword evidence="5" id="KW-0804">Transcription</keyword>
<dbReference type="InterPro" id="IPR039420">
    <property type="entry name" value="WalR-like"/>
</dbReference>
<dbReference type="Proteomes" id="UP000643610">
    <property type="component" value="Unassembled WGS sequence"/>
</dbReference>
<organism evidence="10 11">
    <name type="scientific">Undibacterium amnicola</name>
    <dbReference type="NCBI Taxonomy" id="1834038"/>
    <lineage>
        <taxon>Bacteria</taxon>
        <taxon>Pseudomonadati</taxon>
        <taxon>Pseudomonadota</taxon>
        <taxon>Betaproteobacteria</taxon>
        <taxon>Burkholderiales</taxon>
        <taxon>Oxalobacteraceae</taxon>
        <taxon>Undibacterium</taxon>
    </lineage>
</organism>
<name>A0ABR6XQB7_9BURK</name>
<dbReference type="InterPro" id="IPR001789">
    <property type="entry name" value="Sig_transdc_resp-reg_receiver"/>
</dbReference>
<evidence type="ECO:0000256" key="1">
    <source>
        <dbReference type="ARBA" id="ARBA00022553"/>
    </source>
</evidence>
<dbReference type="RefSeq" id="WP_186890730.1">
    <property type="nucleotide sequence ID" value="NZ_JACOFU010000003.1"/>
</dbReference>
<evidence type="ECO:0000259" key="8">
    <source>
        <dbReference type="PROSITE" id="PS50110"/>
    </source>
</evidence>
<keyword evidence="4 7" id="KW-0238">DNA-binding</keyword>
<evidence type="ECO:0000313" key="10">
    <source>
        <dbReference type="EMBL" id="MBC3831690.1"/>
    </source>
</evidence>
<feature type="domain" description="Response regulatory" evidence="8">
    <location>
        <begin position="5"/>
        <end position="120"/>
    </location>
</feature>
<dbReference type="InterPro" id="IPR011006">
    <property type="entry name" value="CheY-like_superfamily"/>
</dbReference>
<evidence type="ECO:0000259" key="9">
    <source>
        <dbReference type="PROSITE" id="PS51755"/>
    </source>
</evidence>